<dbReference type="VEuPathDB" id="VectorBase:GPPI047616"/>
<dbReference type="AlphaFoldDB" id="A0A1B0C2T5"/>
<evidence type="ECO:0000256" key="2">
    <source>
        <dbReference type="SAM" id="SignalP"/>
    </source>
</evidence>
<evidence type="ECO:0000256" key="1">
    <source>
        <dbReference type="SAM" id="MobiDB-lite"/>
    </source>
</evidence>
<sequence>MATRYQQFLYKLLIMMMITFVHLNSLGDEIHLKMFCLVRLVVDGNAVQPPLGWNGSIKRVSRSQVASNDRSSGSPFFHLFRDG</sequence>
<reference evidence="3" key="2">
    <citation type="submission" date="2020-05" db="UniProtKB">
        <authorList>
            <consortium name="EnsemblMetazoa"/>
        </authorList>
    </citation>
    <scope>IDENTIFICATION</scope>
    <source>
        <strain evidence="3">IAEA</strain>
    </source>
</reference>
<feature type="compositionally biased region" description="Polar residues" evidence="1">
    <location>
        <begin position="64"/>
        <end position="74"/>
    </location>
</feature>
<name>A0A1B0C2T5_9MUSC</name>
<proteinExistence type="predicted"/>
<protein>
    <recommendedName>
        <fullName evidence="5">Secreted protein</fullName>
    </recommendedName>
</protein>
<dbReference type="Proteomes" id="UP000092460">
    <property type="component" value="Unassembled WGS sequence"/>
</dbReference>
<accession>A0A1B0C2T5</accession>
<dbReference type="EMBL" id="JXJN01024678">
    <property type="status" value="NOT_ANNOTATED_CDS"/>
    <property type="molecule type" value="Genomic_DNA"/>
</dbReference>
<evidence type="ECO:0000313" key="4">
    <source>
        <dbReference type="Proteomes" id="UP000092460"/>
    </source>
</evidence>
<evidence type="ECO:0008006" key="5">
    <source>
        <dbReference type="Google" id="ProtNLM"/>
    </source>
</evidence>
<reference evidence="4" key="1">
    <citation type="submission" date="2015-01" db="EMBL/GenBank/DDBJ databases">
        <authorList>
            <person name="Aksoy S."/>
            <person name="Warren W."/>
            <person name="Wilson R.K."/>
        </authorList>
    </citation>
    <scope>NUCLEOTIDE SEQUENCE [LARGE SCALE GENOMIC DNA]</scope>
    <source>
        <strain evidence="4">IAEA</strain>
    </source>
</reference>
<dbReference type="EMBL" id="JXJN01024677">
    <property type="status" value="NOT_ANNOTATED_CDS"/>
    <property type="molecule type" value="Genomic_DNA"/>
</dbReference>
<evidence type="ECO:0000313" key="3">
    <source>
        <dbReference type="EnsemblMetazoa" id="GPPI047616-PA"/>
    </source>
</evidence>
<organism evidence="3 4">
    <name type="scientific">Glossina palpalis gambiensis</name>
    <dbReference type="NCBI Taxonomy" id="67801"/>
    <lineage>
        <taxon>Eukaryota</taxon>
        <taxon>Metazoa</taxon>
        <taxon>Ecdysozoa</taxon>
        <taxon>Arthropoda</taxon>
        <taxon>Hexapoda</taxon>
        <taxon>Insecta</taxon>
        <taxon>Pterygota</taxon>
        <taxon>Neoptera</taxon>
        <taxon>Endopterygota</taxon>
        <taxon>Diptera</taxon>
        <taxon>Brachycera</taxon>
        <taxon>Muscomorpha</taxon>
        <taxon>Hippoboscoidea</taxon>
        <taxon>Glossinidae</taxon>
        <taxon>Glossina</taxon>
    </lineage>
</organism>
<keyword evidence="2" id="KW-0732">Signal</keyword>
<feature type="region of interest" description="Disordered" evidence="1">
    <location>
        <begin position="64"/>
        <end position="83"/>
    </location>
</feature>
<keyword evidence="4" id="KW-1185">Reference proteome</keyword>
<dbReference type="EMBL" id="JXJN01024679">
    <property type="status" value="NOT_ANNOTATED_CDS"/>
    <property type="molecule type" value="Genomic_DNA"/>
</dbReference>
<feature type="chain" id="PRO_5008405332" description="Secreted protein" evidence="2">
    <location>
        <begin position="24"/>
        <end position="83"/>
    </location>
</feature>
<feature type="signal peptide" evidence="2">
    <location>
        <begin position="1"/>
        <end position="23"/>
    </location>
</feature>
<dbReference type="EnsemblMetazoa" id="GPPI047616-RA">
    <property type="protein sequence ID" value="GPPI047616-PA"/>
    <property type="gene ID" value="GPPI047616"/>
</dbReference>